<dbReference type="Proteomes" id="UP000770785">
    <property type="component" value="Unassembled WGS sequence"/>
</dbReference>
<proteinExistence type="predicted"/>
<organism evidence="1 2">
    <name type="scientific">Neolewinella antarctica</name>
    <dbReference type="NCBI Taxonomy" id="442734"/>
    <lineage>
        <taxon>Bacteria</taxon>
        <taxon>Pseudomonadati</taxon>
        <taxon>Bacteroidota</taxon>
        <taxon>Saprospiria</taxon>
        <taxon>Saprospirales</taxon>
        <taxon>Lewinellaceae</taxon>
        <taxon>Neolewinella</taxon>
    </lineage>
</organism>
<accession>A0ABX0XGE4</accession>
<protein>
    <submittedName>
        <fullName evidence="1">Uncharacterized protein</fullName>
    </submittedName>
</protein>
<sequence length="107" mass="12211">MFKKVLWLTSVGGSFKNRQRARELIFGSGGFQPLGKETNFFGGETLEERREIGPGEVIFGVSYVFFKICGSRNRLMFHRLPTLDVTQKKEITQKRAFLGYLASTTRV</sequence>
<evidence type="ECO:0000313" key="2">
    <source>
        <dbReference type="Proteomes" id="UP000770785"/>
    </source>
</evidence>
<gene>
    <name evidence="1" type="ORF">GGR27_003463</name>
</gene>
<name>A0ABX0XGE4_9BACT</name>
<comment type="caution">
    <text evidence="1">The sequence shown here is derived from an EMBL/GenBank/DDBJ whole genome shotgun (WGS) entry which is preliminary data.</text>
</comment>
<dbReference type="EMBL" id="JAATJH010000007">
    <property type="protein sequence ID" value="NJC27944.1"/>
    <property type="molecule type" value="Genomic_DNA"/>
</dbReference>
<keyword evidence="2" id="KW-1185">Reference proteome</keyword>
<evidence type="ECO:0000313" key="1">
    <source>
        <dbReference type="EMBL" id="NJC27944.1"/>
    </source>
</evidence>
<reference evidence="1 2" key="1">
    <citation type="submission" date="2020-03" db="EMBL/GenBank/DDBJ databases">
        <title>Genomic Encyclopedia of Type Strains, Phase IV (KMG-IV): sequencing the most valuable type-strain genomes for metagenomic binning, comparative biology and taxonomic classification.</title>
        <authorList>
            <person name="Goeker M."/>
        </authorList>
    </citation>
    <scope>NUCLEOTIDE SEQUENCE [LARGE SCALE GENOMIC DNA]</scope>
    <source>
        <strain evidence="1 2">DSM 105096</strain>
    </source>
</reference>